<organism evidence="3 4">
    <name type="scientific">Artemia franciscana</name>
    <name type="common">Brine shrimp</name>
    <name type="synonym">Artemia sanfranciscana</name>
    <dbReference type="NCBI Taxonomy" id="6661"/>
    <lineage>
        <taxon>Eukaryota</taxon>
        <taxon>Metazoa</taxon>
        <taxon>Ecdysozoa</taxon>
        <taxon>Arthropoda</taxon>
        <taxon>Crustacea</taxon>
        <taxon>Branchiopoda</taxon>
        <taxon>Anostraca</taxon>
        <taxon>Artemiidae</taxon>
        <taxon>Artemia</taxon>
    </lineage>
</organism>
<evidence type="ECO:0000313" key="4">
    <source>
        <dbReference type="Proteomes" id="UP001187531"/>
    </source>
</evidence>
<dbReference type="Proteomes" id="UP001187531">
    <property type="component" value="Unassembled WGS sequence"/>
</dbReference>
<dbReference type="PROSITE" id="PS50127">
    <property type="entry name" value="UBC_2"/>
    <property type="match status" value="1"/>
</dbReference>
<reference evidence="3" key="1">
    <citation type="submission" date="2023-07" db="EMBL/GenBank/DDBJ databases">
        <title>Chromosome-level genome assembly of Artemia franciscana.</title>
        <authorList>
            <person name="Jo E."/>
        </authorList>
    </citation>
    <scope>NUCLEOTIDE SEQUENCE</scope>
    <source>
        <tissue evidence="3">Whole body</tissue>
    </source>
</reference>
<dbReference type="SUPFAM" id="SSF54495">
    <property type="entry name" value="UBC-like"/>
    <property type="match status" value="1"/>
</dbReference>
<comment type="caution">
    <text evidence="3">The sequence shown here is derived from an EMBL/GenBank/DDBJ whole genome shotgun (WGS) entry which is preliminary data.</text>
</comment>
<dbReference type="EMBL" id="JAVRJZ010000003">
    <property type="protein sequence ID" value="KAK2724686.1"/>
    <property type="molecule type" value="Genomic_DNA"/>
</dbReference>
<proteinExistence type="predicted"/>
<dbReference type="EMBL" id="JAVRJZ010000003">
    <property type="protein sequence ID" value="KAK2724685.1"/>
    <property type="molecule type" value="Genomic_DNA"/>
</dbReference>
<dbReference type="Pfam" id="PF00179">
    <property type="entry name" value="UQ_con"/>
    <property type="match status" value="1"/>
</dbReference>
<dbReference type="CDD" id="cd23814">
    <property type="entry name" value="UEV_AKTIP"/>
    <property type="match status" value="1"/>
</dbReference>
<feature type="domain" description="UBC core" evidence="2">
    <location>
        <begin position="57"/>
        <end position="201"/>
    </location>
</feature>
<dbReference type="InterPro" id="IPR000608">
    <property type="entry name" value="UBC"/>
</dbReference>
<dbReference type="SMART" id="SM00212">
    <property type="entry name" value="UBCc"/>
    <property type="match status" value="1"/>
</dbReference>
<sequence>MAEVEKSQFVRTSSGRSSLRKLLPPIPSSAQPQPLHRRQSIGATVGQRNVSNLDKIFEEYRLLEQYKRLIDQKIPGLYVIPSSRSLYEWYGVLFVHSNLYQGGVFRFTLTIPANFPEGMPRIYFEIPVFHPNVNSQTGEVNIGNKWNPKSHSIYHALIQTCKLMQRPDFNNPICQEATTLYIEDKSEFMKRVDKSIFDCRTRLFNCDVADPYYPRFSPFNKSIHGQIMEQMKRRQQSKDKDGSNQCLTWVKTGSLRPFTSI</sequence>
<dbReference type="InterPro" id="IPR016135">
    <property type="entry name" value="UBQ-conjugating_enzyme/RWD"/>
</dbReference>
<protein>
    <recommendedName>
        <fullName evidence="2">UBC core domain-containing protein</fullName>
    </recommendedName>
</protein>
<gene>
    <name evidence="3" type="ORF">QYM36_001248</name>
</gene>
<dbReference type="Gene3D" id="3.10.110.10">
    <property type="entry name" value="Ubiquitin Conjugating Enzyme"/>
    <property type="match status" value="1"/>
</dbReference>
<accession>A0AA88IAF9</accession>
<keyword evidence="4" id="KW-1185">Reference proteome</keyword>
<feature type="region of interest" description="Disordered" evidence="1">
    <location>
        <begin position="1"/>
        <end position="40"/>
    </location>
</feature>
<name>A0AA88IAF9_ARTSF</name>
<dbReference type="InterPro" id="IPR050113">
    <property type="entry name" value="Ub_conjugating_enzyme"/>
</dbReference>
<evidence type="ECO:0000256" key="1">
    <source>
        <dbReference type="SAM" id="MobiDB-lite"/>
    </source>
</evidence>
<evidence type="ECO:0000313" key="3">
    <source>
        <dbReference type="EMBL" id="KAK2724684.1"/>
    </source>
</evidence>
<evidence type="ECO:0000259" key="2">
    <source>
        <dbReference type="PROSITE" id="PS50127"/>
    </source>
</evidence>
<dbReference type="EMBL" id="JAVRJZ010000003">
    <property type="protein sequence ID" value="KAK2724684.1"/>
    <property type="molecule type" value="Genomic_DNA"/>
</dbReference>
<dbReference type="AlphaFoldDB" id="A0AA88IAF9"/>
<dbReference type="PANTHER" id="PTHR24067">
    <property type="entry name" value="UBIQUITIN-CONJUGATING ENZYME E2"/>
    <property type="match status" value="1"/>
</dbReference>